<dbReference type="Proteomes" id="UP000075260">
    <property type="component" value="Unassembled WGS sequence"/>
</dbReference>
<protein>
    <submittedName>
        <fullName evidence="1">Uncharacterized protein</fullName>
    </submittedName>
</protein>
<dbReference type="AlphaFoldDB" id="A0A150R3X4"/>
<sequence>MMDKDDRIIRLLGSLDLQRRGWSIVDHWEGDTCAIGIARASELRRLVYVSTFDKECDKYDYECELASGPAATDYATTGRGEGVTYDELLEVLIKHLG</sequence>
<comment type="caution">
    <text evidence="1">The sequence shown here is derived from an EMBL/GenBank/DDBJ whole genome shotgun (WGS) entry which is preliminary data.</text>
</comment>
<proteinExistence type="predicted"/>
<accession>A0A150R3X4</accession>
<name>A0A150R3X4_SORCE</name>
<gene>
    <name evidence="1" type="ORF">BE15_05160</name>
</gene>
<evidence type="ECO:0000313" key="1">
    <source>
        <dbReference type="EMBL" id="KYF74646.1"/>
    </source>
</evidence>
<organism evidence="1 2">
    <name type="scientific">Sorangium cellulosum</name>
    <name type="common">Polyangium cellulosum</name>
    <dbReference type="NCBI Taxonomy" id="56"/>
    <lineage>
        <taxon>Bacteria</taxon>
        <taxon>Pseudomonadati</taxon>
        <taxon>Myxococcota</taxon>
        <taxon>Polyangia</taxon>
        <taxon>Polyangiales</taxon>
        <taxon>Polyangiaceae</taxon>
        <taxon>Sorangium</taxon>
    </lineage>
</organism>
<evidence type="ECO:0000313" key="2">
    <source>
        <dbReference type="Proteomes" id="UP000075260"/>
    </source>
</evidence>
<reference evidence="1 2" key="1">
    <citation type="submission" date="2014-02" db="EMBL/GenBank/DDBJ databases">
        <title>The small core and large imbalanced accessory genome model reveals a collaborative survival strategy of Sorangium cellulosum strains in nature.</title>
        <authorList>
            <person name="Han K."/>
            <person name="Peng R."/>
            <person name="Blom J."/>
            <person name="Li Y.-Z."/>
        </authorList>
    </citation>
    <scope>NUCLEOTIDE SEQUENCE [LARGE SCALE GENOMIC DNA]</scope>
    <source>
        <strain evidence="1 2">So0008-312</strain>
    </source>
</reference>
<dbReference type="EMBL" id="JEMA01000058">
    <property type="protein sequence ID" value="KYF74646.1"/>
    <property type="molecule type" value="Genomic_DNA"/>
</dbReference>